<dbReference type="PROSITE" id="PS50110">
    <property type="entry name" value="RESPONSE_REGULATORY"/>
    <property type="match status" value="1"/>
</dbReference>
<organism evidence="8 9">
    <name type="scientific">Desulfolithobacter dissulfuricans</name>
    <dbReference type="NCBI Taxonomy" id="2795293"/>
    <lineage>
        <taxon>Bacteria</taxon>
        <taxon>Pseudomonadati</taxon>
        <taxon>Thermodesulfobacteriota</taxon>
        <taxon>Desulfobulbia</taxon>
        <taxon>Desulfobulbales</taxon>
        <taxon>Desulfobulbaceae</taxon>
        <taxon>Desulfolithobacter</taxon>
    </lineage>
</organism>
<dbReference type="SMART" id="SM00448">
    <property type="entry name" value="REC"/>
    <property type="match status" value="1"/>
</dbReference>
<dbReference type="CDD" id="cd17535">
    <property type="entry name" value="REC_NarL-like"/>
    <property type="match status" value="1"/>
</dbReference>
<dbReference type="SMART" id="SM00421">
    <property type="entry name" value="HTH_LUXR"/>
    <property type="match status" value="1"/>
</dbReference>
<evidence type="ECO:0000256" key="4">
    <source>
        <dbReference type="ARBA" id="ARBA00023163"/>
    </source>
</evidence>
<evidence type="ECO:0000256" key="5">
    <source>
        <dbReference type="PROSITE-ProRule" id="PRU00169"/>
    </source>
</evidence>
<evidence type="ECO:0000256" key="1">
    <source>
        <dbReference type="ARBA" id="ARBA00022553"/>
    </source>
</evidence>
<dbReference type="PANTHER" id="PTHR43214">
    <property type="entry name" value="TWO-COMPONENT RESPONSE REGULATOR"/>
    <property type="match status" value="1"/>
</dbReference>
<dbReference type="PRINTS" id="PR00038">
    <property type="entry name" value="HTHLUXR"/>
</dbReference>
<keyword evidence="2" id="KW-0805">Transcription regulation</keyword>
<dbReference type="AlphaFoldDB" id="A0A915U2E5"/>
<evidence type="ECO:0000313" key="8">
    <source>
        <dbReference type="EMBL" id="BCO10109.1"/>
    </source>
</evidence>
<protein>
    <submittedName>
        <fullName evidence="8">DNA-binding response regulator</fullName>
    </submittedName>
</protein>
<dbReference type="KEGG" id="ddu:GF1_24850"/>
<dbReference type="GO" id="GO:0003677">
    <property type="term" value="F:DNA binding"/>
    <property type="evidence" value="ECO:0007669"/>
    <property type="project" value="UniProtKB-KW"/>
</dbReference>
<dbReference type="PANTHER" id="PTHR43214:SF41">
    <property type="entry name" value="NITRATE_NITRITE RESPONSE REGULATOR PROTEIN NARP"/>
    <property type="match status" value="1"/>
</dbReference>
<dbReference type="Proteomes" id="UP001063350">
    <property type="component" value="Chromosome"/>
</dbReference>
<accession>A0A915U2E5</accession>
<reference evidence="8" key="1">
    <citation type="submission" date="2020-12" db="EMBL/GenBank/DDBJ databases">
        <title>Desulfobium dissulfuricans gen. nov., sp. nov., a novel mesophilic, sulfate-reducing bacterium isolated from a deep-sea hydrothermal vent.</title>
        <authorList>
            <person name="Hashimoto Y."/>
            <person name="Tame A."/>
            <person name="Sawayama S."/>
            <person name="Miyazaki J."/>
            <person name="Takai K."/>
            <person name="Nakagawa S."/>
        </authorList>
    </citation>
    <scope>NUCLEOTIDE SEQUENCE</scope>
    <source>
        <strain evidence="8">GF1</strain>
    </source>
</reference>
<dbReference type="Pfam" id="PF00196">
    <property type="entry name" value="GerE"/>
    <property type="match status" value="1"/>
</dbReference>
<keyword evidence="3 8" id="KW-0238">DNA-binding</keyword>
<feature type="domain" description="Response regulatory" evidence="7">
    <location>
        <begin position="26"/>
        <end position="142"/>
    </location>
</feature>
<evidence type="ECO:0000259" key="7">
    <source>
        <dbReference type="PROSITE" id="PS50110"/>
    </source>
</evidence>
<feature type="modified residue" description="4-aspartylphosphate" evidence="5">
    <location>
        <position position="77"/>
    </location>
</feature>
<dbReference type="Pfam" id="PF00072">
    <property type="entry name" value="Response_reg"/>
    <property type="match status" value="1"/>
</dbReference>
<dbReference type="GO" id="GO:0000160">
    <property type="term" value="P:phosphorelay signal transduction system"/>
    <property type="evidence" value="ECO:0007669"/>
    <property type="project" value="InterPro"/>
</dbReference>
<gene>
    <name evidence="8" type="ORF">GF1_24850</name>
</gene>
<dbReference type="GO" id="GO:0006355">
    <property type="term" value="P:regulation of DNA-templated transcription"/>
    <property type="evidence" value="ECO:0007669"/>
    <property type="project" value="InterPro"/>
</dbReference>
<dbReference type="InterPro" id="IPR001789">
    <property type="entry name" value="Sig_transdc_resp-reg_receiver"/>
</dbReference>
<dbReference type="InterPro" id="IPR000792">
    <property type="entry name" value="Tscrpt_reg_LuxR_C"/>
</dbReference>
<dbReference type="InterPro" id="IPR058245">
    <property type="entry name" value="NreC/VraR/RcsB-like_REC"/>
</dbReference>
<evidence type="ECO:0000256" key="2">
    <source>
        <dbReference type="ARBA" id="ARBA00023015"/>
    </source>
</evidence>
<dbReference type="EMBL" id="AP024233">
    <property type="protein sequence ID" value="BCO10109.1"/>
    <property type="molecule type" value="Genomic_DNA"/>
</dbReference>
<proteinExistence type="predicted"/>
<dbReference type="InterPro" id="IPR011006">
    <property type="entry name" value="CheY-like_superfamily"/>
</dbReference>
<dbReference type="SUPFAM" id="SSF46894">
    <property type="entry name" value="C-terminal effector domain of the bipartite response regulators"/>
    <property type="match status" value="1"/>
</dbReference>
<sequence length="238" mass="27433">MYGAVQERKFHGKQTDLELSVMKSYRIILADDHGLIRQGIKSIIMQESSFEVMGEAADGHELLKLLEQDQPDMIILDISMPRLNGLEVLGKLRELYPEIRILILTMHRNSQYFYHTISAGAHGYLMKDDSDTELLNAIRTVQEGRIYMSPQLAQEVTNEMITAFREKRDVQPVPLTDREKQVLHLVVKGYTSKKMAELLCLSPRTIDHHRANLLRKFKMKNTIDLVNYVVRNSIVVPD</sequence>
<feature type="domain" description="HTH luxR-type" evidence="6">
    <location>
        <begin position="168"/>
        <end position="233"/>
    </location>
</feature>
<dbReference type="InterPro" id="IPR039420">
    <property type="entry name" value="WalR-like"/>
</dbReference>
<dbReference type="InterPro" id="IPR016032">
    <property type="entry name" value="Sig_transdc_resp-reg_C-effctor"/>
</dbReference>
<keyword evidence="1 5" id="KW-0597">Phosphoprotein</keyword>
<name>A0A915U2E5_9BACT</name>
<keyword evidence="9" id="KW-1185">Reference proteome</keyword>
<evidence type="ECO:0000256" key="3">
    <source>
        <dbReference type="ARBA" id="ARBA00023125"/>
    </source>
</evidence>
<dbReference type="PROSITE" id="PS50043">
    <property type="entry name" value="HTH_LUXR_2"/>
    <property type="match status" value="1"/>
</dbReference>
<evidence type="ECO:0000259" key="6">
    <source>
        <dbReference type="PROSITE" id="PS50043"/>
    </source>
</evidence>
<dbReference type="SUPFAM" id="SSF52172">
    <property type="entry name" value="CheY-like"/>
    <property type="match status" value="1"/>
</dbReference>
<keyword evidence="4" id="KW-0804">Transcription</keyword>
<dbReference type="CDD" id="cd06170">
    <property type="entry name" value="LuxR_C_like"/>
    <property type="match status" value="1"/>
</dbReference>
<dbReference type="Gene3D" id="3.40.50.2300">
    <property type="match status" value="1"/>
</dbReference>
<evidence type="ECO:0000313" key="9">
    <source>
        <dbReference type="Proteomes" id="UP001063350"/>
    </source>
</evidence>